<comment type="subcellular location">
    <subcellularLocation>
        <location evidence="1">Peroxisome</location>
    </subcellularLocation>
</comment>
<evidence type="ECO:0000256" key="3">
    <source>
        <dbReference type="ARBA" id="ARBA00022598"/>
    </source>
</evidence>
<feature type="domain" description="AMP-dependent synthetase/ligase" evidence="6">
    <location>
        <begin position="65"/>
        <end position="158"/>
    </location>
</feature>
<dbReference type="STRING" id="334426.A0A0R3Q0Z7"/>
<dbReference type="InterPro" id="IPR020845">
    <property type="entry name" value="AMP-binding_CS"/>
</dbReference>
<dbReference type="InterPro" id="IPR000873">
    <property type="entry name" value="AMP-dep_synth/lig_dom"/>
</dbReference>
<evidence type="ECO:0000256" key="5">
    <source>
        <dbReference type="SAM" id="MobiDB-lite"/>
    </source>
</evidence>
<accession>A0A0R3Q0Z7</accession>
<proteinExistence type="inferred from homology"/>
<name>A0A0R3Q0Z7_ANGCS</name>
<dbReference type="OrthoDB" id="10253869at2759"/>
<dbReference type="Pfam" id="PF00501">
    <property type="entry name" value="AMP-binding"/>
    <property type="match status" value="1"/>
</dbReference>
<feature type="region of interest" description="Disordered" evidence="5">
    <location>
        <begin position="1"/>
        <end position="24"/>
    </location>
</feature>
<evidence type="ECO:0000256" key="4">
    <source>
        <dbReference type="ARBA" id="ARBA00023140"/>
    </source>
</evidence>
<evidence type="ECO:0000313" key="9">
    <source>
        <dbReference type="WBParaSite" id="ACOC_0001264101-mRNA-1"/>
    </source>
</evidence>
<dbReference type="EMBL" id="UYYA01005140">
    <property type="protein sequence ID" value="VDM64227.1"/>
    <property type="molecule type" value="Genomic_DNA"/>
</dbReference>
<evidence type="ECO:0000313" key="8">
    <source>
        <dbReference type="Proteomes" id="UP000267027"/>
    </source>
</evidence>
<dbReference type="WBParaSite" id="ACOC_0001264101-mRNA-1">
    <property type="protein sequence ID" value="ACOC_0001264101-mRNA-1"/>
    <property type="gene ID" value="ACOC_0001264101"/>
</dbReference>
<keyword evidence="3" id="KW-0436">Ligase</keyword>
<keyword evidence="8" id="KW-1185">Reference proteome</keyword>
<dbReference type="GO" id="GO:0005777">
    <property type="term" value="C:peroxisome"/>
    <property type="evidence" value="ECO:0007669"/>
    <property type="project" value="UniProtKB-SubCell"/>
</dbReference>
<dbReference type="InterPro" id="IPR042099">
    <property type="entry name" value="ANL_N_sf"/>
</dbReference>
<dbReference type="PANTHER" id="PTHR24096:SF149">
    <property type="entry name" value="AMP-BINDING DOMAIN-CONTAINING PROTEIN-RELATED"/>
    <property type="match status" value="1"/>
</dbReference>
<dbReference type="Proteomes" id="UP000267027">
    <property type="component" value="Unassembled WGS sequence"/>
</dbReference>
<dbReference type="Gene3D" id="3.40.50.12780">
    <property type="entry name" value="N-terminal domain of ligase-like"/>
    <property type="match status" value="2"/>
</dbReference>
<reference evidence="7 8" key="2">
    <citation type="submission" date="2018-11" db="EMBL/GenBank/DDBJ databases">
        <authorList>
            <consortium name="Pathogen Informatics"/>
        </authorList>
    </citation>
    <scope>NUCLEOTIDE SEQUENCE [LARGE SCALE GENOMIC DNA]</scope>
    <source>
        <strain evidence="7 8">Costa Rica</strain>
    </source>
</reference>
<evidence type="ECO:0000256" key="2">
    <source>
        <dbReference type="ARBA" id="ARBA00006432"/>
    </source>
</evidence>
<evidence type="ECO:0000256" key="1">
    <source>
        <dbReference type="ARBA" id="ARBA00004275"/>
    </source>
</evidence>
<evidence type="ECO:0000259" key="6">
    <source>
        <dbReference type="Pfam" id="PF00501"/>
    </source>
</evidence>
<keyword evidence="4" id="KW-0576">Peroxisome</keyword>
<organism evidence="9">
    <name type="scientific">Angiostrongylus costaricensis</name>
    <name type="common">Nematode worm</name>
    <dbReference type="NCBI Taxonomy" id="334426"/>
    <lineage>
        <taxon>Eukaryota</taxon>
        <taxon>Metazoa</taxon>
        <taxon>Ecdysozoa</taxon>
        <taxon>Nematoda</taxon>
        <taxon>Chromadorea</taxon>
        <taxon>Rhabditida</taxon>
        <taxon>Rhabditina</taxon>
        <taxon>Rhabditomorpha</taxon>
        <taxon>Strongyloidea</taxon>
        <taxon>Metastrongylidae</taxon>
        <taxon>Angiostrongylus</taxon>
    </lineage>
</organism>
<dbReference type="PROSITE" id="PS00455">
    <property type="entry name" value="AMP_BINDING"/>
    <property type="match status" value="1"/>
</dbReference>
<reference evidence="9" key="1">
    <citation type="submission" date="2017-02" db="UniProtKB">
        <authorList>
            <consortium name="WormBaseParasite"/>
        </authorList>
    </citation>
    <scope>IDENTIFICATION</scope>
</reference>
<protein>
    <submittedName>
        <fullName evidence="9">AMP-binding domain-containing protein</fullName>
    </submittedName>
</protein>
<comment type="similarity">
    <text evidence="2">Belongs to the ATP-dependent AMP-binding enzyme family.</text>
</comment>
<dbReference type="SUPFAM" id="SSF56801">
    <property type="entry name" value="Acetyl-CoA synthetase-like"/>
    <property type="match status" value="1"/>
</dbReference>
<dbReference type="AlphaFoldDB" id="A0A0R3Q0Z7"/>
<dbReference type="GO" id="GO:0016405">
    <property type="term" value="F:CoA-ligase activity"/>
    <property type="evidence" value="ECO:0007669"/>
    <property type="project" value="TreeGrafter"/>
</dbReference>
<sequence>MISLEELSEAKHDEQQLRAGAEISSQPAIGDTASTAFIFFSSGTTGPPKPVRHSHRSLLAHLCQLMTVYVGAAKSDENLLRCLKHRFPGLQDIIQLFVMTETEMLIFVTPSANSILSSVVRAMLGVKSKVVNDDGKQLGPNEIGQLLLQSPTMMQGYLGEEEVLVEASMRKPQTEDVSTIVSYVFKDTLKAPRLLISLANP</sequence>
<dbReference type="PANTHER" id="PTHR24096">
    <property type="entry name" value="LONG-CHAIN-FATTY-ACID--COA LIGASE"/>
    <property type="match status" value="1"/>
</dbReference>
<evidence type="ECO:0000313" key="7">
    <source>
        <dbReference type="EMBL" id="VDM64227.1"/>
    </source>
</evidence>
<gene>
    <name evidence="7" type="ORF">ACOC_LOCUS12642</name>
</gene>